<gene>
    <name evidence="2" type="ORF">Alo02nite_10280</name>
    <name evidence="3" type="ORF">BJ964_007754</name>
</gene>
<dbReference type="Proteomes" id="UP000590511">
    <property type="component" value="Unassembled WGS sequence"/>
</dbReference>
<dbReference type="Proteomes" id="UP000631312">
    <property type="component" value="Unassembled WGS sequence"/>
</dbReference>
<keyword evidence="1" id="KW-0472">Membrane</keyword>
<accession>A0A7W7HN55</accession>
<evidence type="ECO:0000313" key="2">
    <source>
        <dbReference type="EMBL" id="GIE38130.1"/>
    </source>
</evidence>
<feature type="transmembrane region" description="Helical" evidence="1">
    <location>
        <begin position="77"/>
        <end position="96"/>
    </location>
</feature>
<comment type="caution">
    <text evidence="3">The sequence shown here is derived from an EMBL/GenBank/DDBJ whole genome shotgun (WGS) entry which is preliminary data.</text>
</comment>
<keyword evidence="1" id="KW-1133">Transmembrane helix</keyword>
<feature type="transmembrane region" description="Helical" evidence="1">
    <location>
        <begin position="155"/>
        <end position="176"/>
    </location>
</feature>
<dbReference type="AlphaFoldDB" id="A0A7W7HN55"/>
<evidence type="ECO:0000313" key="4">
    <source>
        <dbReference type="Proteomes" id="UP000590511"/>
    </source>
</evidence>
<organism evidence="3 4">
    <name type="scientific">Actinoplanes lobatus</name>
    <dbReference type="NCBI Taxonomy" id="113568"/>
    <lineage>
        <taxon>Bacteria</taxon>
        <taxon>Bacillati</taxon>
        <taxon>Actinomycetota</taxon>
        <taxon>Actinomycetes</taxon>
        <taxon>Micromonosporales</taxon>
        <taxon>Micromonosporaceae</taxon>
        <taxon>Actinoplanes</taxon>
    </lineage>
</organism>
<dbReference type="EMBL" id="BOMP01000016">
    <property type="protein sequence ID" value="GIE38130.1"/>
    <property type="molecule type" value="Genomic_DNA"/>
</dbReference>
<reference evidence="2 5" key="2">
    <citation type="submission" date="2021-01" db="EMBL/GenBank/DDBJ databases">
        <title>Whole genome shotgun sequence of Actinoplanes lobatus NBRC 12513.</title>
        <authorList>
            <person name="Komaki H."/>
            <person name="Tamura T."/>
        </authorList>
    </citation>
    <scope>NUCLEOTIDE SEQUENCE [LARGE SCALE GENOMIC DNA]</scope>
    <source>
        <strain evidence="2 5">NBRC 12513</strain>
    </source>
</reference>
<proteinExistence type="predicted"/>
<keyword evidence="5" id="KW-1185">Reference proteome</keyword>
<name>A0A7W7HN55_9ACTN</name>
<keyword evidence="1" id="KW-0812">Transmembrane</keyword>
<evidence type="ECO:0000313" key="3">
    <source>
        <dbReference type="EMBL" id="MBB4753593.1"/>
    </source>
</evidence>
<dbReference type="RefSeq" id="WP_188125269.1">
    <property type="nucleotide sequence ID" value="NZ_BOMP01000016.1"/>
</dbReference>
<feature type="transmembrane region" description="Helical" evidence="1">
    <location>
        <begin position="116"/>
        <end position="143"/>
    </location>
</feature>
<feature type="transmembrane region" description="Helical" evidence="1">
    <location>
        <begin position="47"/>
        <end position="65"/>
    </location>
</feature>
<sequence>MRQSPRRVAGVSGLAAVVLGVAGALCERSWPGPESLPGFVAEFRGLLVVQSLSFVFSAAVLLIFVSSLREVLADSTLPATIMFGAGTVGYGANILGQAPQLALTLLPGEVLYPQTAVLLDALGFVMLTLANAPIALMFAAIGFAVRRTRVLPAWLGWFAAIAAAAAAVLVLSAFLPTGLLDPRGWVSYILYPISIVWIVTASSTLLHSAVIPVEPGRSPLR</sequence>
<evidence type="ECO:0000313" key="5">
    <source>
        <dbReference type="Proteomes" id="UP000631312"/>
    </source>
</evidence>
<dbReference type="EMBL" id="JACHNC010000001">
    <property type="protein sequence ID" value="MBB4753593.1"/>
    <property type="molecule type" value="Genomic_DNA"/>
</dbReference>
<reference evidence="3 4" key="1">
    <citation type="submission" date="2020-08" db="EMBL/GenBank/DDBJ databases">
        <title>Sequencing the genomes of 1000 actinobacteria strains.</title>
        <authorList>
            <person name="Klenk H.-P."/>
        </authorList>
    </citation>
    <scope>NUCLEOTIDE SEQUENCE [LARGE SCALE GENOMIC DNA]</scope>
    <source>
        <strain evidence="3 4">DSM 43150</strain>
    </source>
</reference>
<evidence type="ECO:0000256" key="1">
    <source>
        <dbReference type="SAM" id="Phobius"/>
    </source>
</evidence>
<feature type="transmembrane region" description="Helical" evidence="1">
    <location>
        <begin position="188"/>
        <end position="211"/>
    </location>
</feature>
<protein>
    <submittedName>
        <fullName evidence="3">Uncharacterized protein</fullName>
    </submittedName>
</protein>